<evidence type="ECO:0000313" key="4">
    <source>
        <dbReference type="EMBL" id="SES32153.1"/>
    </source>
</evidence>
<name>A0A1H9WFB5_9RHOB</name>
<evidence type="ECO:0000313" key="5">
    <source>
        <dbReference type="Proteomes" id="UP000198885"/>
    </source>
</evidence>
<keyword evidence="1 3" id="KW-0732">Signal</keyword>
<keyword evidence="5" id="KW-1185">Reference proteome</keyword>
<dbReference type="RefSeq" id="WP_092695452.1">
    <property type="nucleotide sequence ID" value="NZ_CBDDGO010000004.1"/>
</dbReference>
<evidence type="ECO:0000256" key="2">
    <source>
        <dbReference type="SAM" id="MobiDB-lite"/>
    </source>
</evidence>
<dbReference type="SUPFAM" id="SSF69318">
    <property type="entry name" value="Integrin alpha N-terminal domain"/>
    <property type="match status" value="1"/>
</dbReference>
<dbReference type="OrthoDB" id="58662at2"/>
<accession>A0A1H9WFB5</accession>
<reference evidence="4 5" key="1">
    <citation type="submission" date="2016-10" db="EMBL/GenBank/DDBJ databases">
        <authorList>
            <person name="de Groot N.N."/>
        </authorList>
    </citation>
    <scope>NUCLEOTIDE SEQUENCE [LARGE SCALE GENOMIC DNA]</scope>
    <source>
        <strain evidence="4 5">DSM 23042</strain>
    </source>
</reference>
<dbReference type="AlphaFoldDB" id="A0A1H9WFB5"/>
<feature type="region of interest" description="Disordered" evidence="2">
    <location>
        <begin position="216"/>
        <end position="235"/>
    </location>
</feature>
<dbReference type="InterPro" id="IPR028994">
    <property type="entry name" value="Integrin_alpha_N"/>
</dbReference>
<evidence type="ECO:0000256" key="3">
    <source>
        <dbReference type="SAM" id="SignalP"/>
    </source>
</evidence>
<dbReference type="Pfam" id="PF13517">
    <property type="entry name" value="FG-GAP_3"/>
    <property type="match status" value="1"/>
</dbReference>
<gene>
    <name evidence="4" type="ORF">SAMN04490244_110108</name>
</gene>
<dbReference type="STRING" id="641238.SAMN04490244_110108"/>
<feature type="chain" id="PRO_5011634797" evidence="3">
    <location>
        <begin position="24"/>
        <end position="235"/>
    </location>
</feature>
<dbReference type="InterPro" id="IPR013517">
    <property type="entry name" value="FG-GAP"/>
</dbReference>
<organism evidence="4 5">
    <name type="scientific">Tranquillimonas rosea</name>
    <dbReference type="NCBI Taxonomy" id="641238"/>
    <lineage>
        <taxon>Bacteria</taxon>
        <taxon>Pseudomonadati</taxon>
        <taxon>Pseudomonadota</taxon>
        <taxon>Alphaproteobacteria</taxon>
        <taxon>Rhodobacterales</taxon>
        <taxon>Roseobacteraceae</taxon>
        <taxon>Tranquillimonas</taxon>
    </lineage>
</organism>
<dbReference type="EMBL" id="FOGU01000010">
    <property type="protein sequence ID" value="SES32153.1"/>
    <property type="molecule type" value="Genomic_DNA"/>
</dbReference>
<evidence type="ECO:0000256" key="1">
    <source>
        <dbReference type="ARBA" id="ARBA00022729"/>
    </source>
</evidence>
<dbReference type="Proteomes" id="UP000198885">
    <property type="component" value="Unassembled WGS sequence"/>
</dbReference>
<protein>
    <submittedName>
        <fullName evidence="4">Repeat domain-containing protein</fullName>
    </submittedName>
</protein>
<proteinExistence type="predicted"/>
<feature type="signal peptide" evidence="3">
    <location>
        <begin position="1"/>
        <end position="23"/>
    </location>
</feature>
<sequence>MRGGAVRGAAAALVLLAAPPAAAEGVAAARFAAPTDRYDHAVLGDAIEWGALEIVTETGRRLTLTLPRTRVFEDLAPRRADIDGDGDDEVFVVETDLDRGARLSVYDAAGLVAATPFIGRRHRWLAPVGAADLDGDGTVEIAYVDRPHLAAILRVWRYRDGALHEVAASPGLTNHRLGQAVIQGGIARCADGPAIVTADAAWRRVIVTTLRRGHLSPRDTGPYTGPDSLAPDQAC</sequence>